<proteinExistence type="predicted"/>
<dbReference type="Proteomes" id="UP001473302">
    <property type="component" value="Unassembled WGS sequence"/>
</dbReference>
<evidence type="ECO:0000256" key="5">
    <source>
        <dbReference type="ARBA" id="ARBA00023015"/>
    </source>
</evidence>
<comment type="subcellular location">
    <subcellularLocation>
        <location evidence="1">Nucleus</location>
    </subcellularLocation>
</comment>
<evidence type="ECO:0000313" key="10">
    <source>
        <dbReference type="EMBL" id="GAA5815354.1"/>
    </source>
</evidence>
<evidence type="ECO:0000256" key="1">
    <source>
        <dbReference type="ARBA" id="ARBA00004123"/>
    </source>
</evidence>
<dbReference type="EMBL" id="BAABUK010000025">
    <property type="protein sequence ID" value="GAA5815354.1"/>
    <property type="molecule type" value="Genomic_DNA"/>
</dbReference>
<keyword evidence="6" id="KW-0804">Transcription</keyword>
<comment type="caution">
    <text evidence="10">The sequence shown here is derived from an EMBL/GenBank/DDBJ whole genome shotgun (WGS) entry which is preliminary data.</text>
</comment>
<dbReference type="PRINTS" id="PR00619">
    <property type="entry name" value="GATAZNFINGER"/>
</dbReference>
<dbReference type="Pfam" id="PF08550">
    <property type="entry name" value="GATA_AreA"/>
    <property type="match status" value="1"/>
</dbReference>
<evidence type="ECO:0000256" key="2">
    <source>
        <dbReference type="ARBA" id="ARBA00022723"/>
    </source>
</evidence>
<dbReference type="InterPro" id="IPR013088">
    <property type="entry name" value="Znf_NHR/GATA"/>
</dbReference>
<evidence type="ECO:0000256" key="4">
    <source>
        <dbReference type="ARBA" id="ARBA00022833"/>
    </source>
</evidence>
<keyword evidence="3 8" id="KW-0863">Zinc-finger</keyword>
<protein>
    <recommendedName>
        <fullName evidence="9">GATA-type domain-containing protein</fullName>
    </recommendedName>
</protein>
<accession>A0ABP9Z8G2</accession>
<evidence type="ECO:0000256" key="3">
    <source>
        <dbReference type="ARBA" id="ARBA00022771"/>
    </source>
</evidence>
<keyword evidence="2" id="KW-0479">Metal-binding</keyword>
<dbReference type="SUPFAM" id="SSF57716">
    <property type="entry name" value="Glucocorticoid receptor-like (DNA-binding domain)"/>
    <property type="match status" value="1"/>
</dbReference>
<dbReference type="PROSITE" id="PS00344">
    <property type="entry name" value="GATA_ZN_FINGER_1"/>
    <property type="match status" value="1"/>
</dbReference>
<dbReference type="PANTHER" id="PTHR10071:SF281">
    <property type="entry name" value="BOX A-BINDING FACTOR-RELATED"/>
    <property type="match status" value="1"/>
</dbReference>
<name>A0ABP9Z8G2_9FUNG</name>
<dbReference type="Pfam" id="PF00320">
    <property type="entry name" value="GATA"/>
    <property type="match status" value="1"/>
</dbReference>
<reference evidence="10 11" key="1">
    <citation type="submission" date="2024-04" db="EMBL/GenBank/DDBJ databases">
        <title>genome sequences of Mucor flavus KT1a and Helicostylum pulchrum KT1b strains isolated from the surface of a dry-aged beef.</title>
        <authorList>
            <person name="Toyotome T."/>
            <person name="Hosono M."/>
            <person name="Torimaru M."/>
            <person name="Fukuda K."/>
            <person name="Mikami N."/>
        </authorList>
    </citation>
    <scope>NUCLEOTIDE SEQUENCE [LARGE SCALE GENOMIC DNA]</scope>
    <source>
        <strain evidence="10 11">KT1a</strain>
    </source>
</reference>
<organism evidence="10 11">
    <name type="scientific">Mucor flavus</name>
    <dbReference type="NCBI Taxonomy" id="439312"/>
    <lineage>
        <taxon>Eukaryota</taxon>
        <taxon>Fungi</taxon>
        <taxon>Fungi incertae sedis</taxon>
        <taxon>Mucoromycota</taxon>
        <taxon>Mucoromycotina</taxon>
        <taxon>Mucoromycetes</taxon>
        <taxon>Mucorales</taxon>
        <taxon>Mucorineae</taxon>
        <taxon>Mucoraceae</taxon>
        <taxon>Mucor</taxon>
    </lineage>
</organism>
<sequence length="275" mass="31079">MLPITIKKKDSHTTRMANQVLSHSLFPDQAHHQSNKPSTTRQVWKLYSKAKDNLQNGSRLENLSWRMMAMTLKKKTASQESTPEKANTTTPETVVIDNHYYGSSYDCSNGPPSDIALSIDEMINFYCDTRTTSTSTTTTTSESSQTQCTNCSTKITPLWRRDPSGNALCNACGLFLKLHGVVRPLSLKKDVIKKRNRNNSRSSKKPIEIKKRQRQQQQEIFIDYQPSMALSSSFDSSFTSVTNTSYPLLPDLDFNNIPLELLSFLTCVPNNSFFT</sequence>
<dbReference type="Gene3D" id="3.30.50.10">
    <property type="entry name" value="Erythroid Transcription Factor GATA-1, subunit A"/>
    <property type="match status" value="1"/>
</dbReference>
<dbReference type="PANTHER" id="PTHR10071">
    <property type="entry name" value="TRANSCRIPTION FACTOR GATA FAMILY MEMBER"/>
    <property type="match status" value="1"/>
</dbReference>
<dbReference type="InterPro" id="IPR000679">
    <property type="entry name" value="Znf_GATA"/>
</dbReference>
<gene>
    <name evidence="10" type="ORF">MFLAVUS_008861</name>
</gene>
<evidence type="ECO:0000259" key="9">
    <source>
        <dbReference type="PROSITE" id="PS50114"/>
    </source>
</evidence>
<dbReference type="InterPro" id="IPR039355">
    <property type="entry name" value="Transcription_factor_GATA"/>
</dbReference>
<dbReference type="CDD" id="cd00202">
    <property type="entry name" value="ZnF_GATA"/>
    <property type="match status" value="1"/>
</dbReference>
<keyword evidence="4" id="KW-0862">Zinc</keyword>
<keyword evidence="7" id="KW-0539">Nucleus</keyword>
<dbReference type="InterPro" id="IPR013860">
    <property type="entry name" value="AreA_GATA"/>
</dbReference>
<feature type="domain" description="GATA-type" evidence="9">
    <location>
        <begin position="142"/>
        <end position="195"/>
    </location>
</feature>
<evidence type="ECO:0000313" key="11">
    <source>
        <dbReference type="Proteomes" id="UP001473302"/>
    </source>
</evidence>
<dbReference type="SMART" id="SM00401">
    <property type="entry name" value="ZnF_GATA"/>
    <property type="match status" value="1"/>
</dbReference>
<keyword evidence="11" id="KW-1185">Reference proteome</keyword>
<evidence type="ECO:0000256" key="8">
    <source>
        <dbReference type="PROSITE-ProRule" id="PRU00094"/>
    </source>
</evidence>
<evidence type="ECO:0000256" key="7">
    <source>
        <dbReference type="ARBA" id="ARBA00023242"/>
    </source>
</evidence>
<evidence type="ECO:0000256" key="6">
    <source>
        <dbReference type="ARBA" id="ARBA00023163"/>
    </source>
</evidence>
<dbReference type="PROSITE" id="PS50114">
    <property type="entry name" value="GATA_ZN_FINGER_2"/>
    <property type="match status" value="1"/>
</dbReference>
<keyword evidence="5" id="KW-0805">Transcription regulation</keyword>